<dbReference type="RefSeq" id="WP_198075255.1">
    <property type="nucleotide sequence ID" value="NZ_JAEDAE010000003.1"/>
</dbReference>
<evidence type="ECO:0000256" key="1">
    <source>
        <dbReference type="SAM" id="Phobius"/>
    </source>
</evidence>
<evidence type="ECO:0000313" key="2">
    <source>
        <dbReference type="EMBL" id="MBH8558215.1"/>
    </source>
</evidence>
<feature type="transmembrane region" description="Helical" evidence="1">
    <location>
        <begin position="86"/>
        <end position="112"/>
    </location>
</feature>
<keyword evidence="1" id="KW-1133">Transmembrane helix</keyword>
<accession>A0ABS0Q6D7</accession>
<protein>
    <submittedName>
        <fullName evidence="2">Uncharacterized protein</fullName>
    </submittedName>
</protein>
<gene>
    <name evidence="2" type="ORF">I7X13_09165</name>
</gene>
<dbReference type="EMBL" id="JAEDAE010000003">
    <property type="protein sequence ID" value="MBH8558215.1"/>
    <property type="molecule type" value="Genomic_DNA"/>
</dbReference>
<keyword evidence="1" id="KW-0472">Membrane</keyword>
<organism evidence="2 3">
    <name type="scientific">Hymenobacter negativus</name>
    <dbReference type="NCBI Taxonomy" id="2795026"/>
    <lineage>
        <taxon>Bacteria</taxon>
        <taxon>Pseudomonadati</taxon>
        <taxon>Bacteroidota</taxon>
        <taxon>Cytophagia</taxon>
        <taxon>Cytophagales</taxon>
        <taxon>Hymenobacteraceae</taxon>
        <taxon>Hymenobacter</taxon>
    </lineage>
</organism>
<reference evidence="2 3" key="1">
    <citation type="submission" date="2020-12" db="EMBL/GenBank/DDBJ databases">
        <title>Hymenobacter sp.</title>
        <authorList>
            <person name="Kim M.K."/>
        </authorList>
    </citation>
    <scope>NUCLEOTIDE SEQUENCE [LARGE SCALE GENOMIC DNA]</scope>
    <source>
        <strain evidence="2 3">BT442</strain>
    </source>
</reference>
<feature type="transmembrane region" description="Helical" evidence="1">
    <location>
        <begin position="20"/>
        <end position="36"/>
    </location>
</feature>
<feature type="transmembrane region" description="Helical" evidence="1">
    <location>
        <begin position="48"/>
        <end position="66"/>
    </location>
</feature>
<keyword evidence="1" id="KW-0812">Transmembrane</keyword>
<proteinExistence type="predicted"/>
<evidence type="ECO:0000313" key="3">
    <source>
        <dbReference type="Proteomes" id="UP000625631"/>
    </source>
</evidence>
<name>A0ABS0Q6D7_9BACT</name>
<keyword evidence="3" id="KW-1185">Reference proteome</keyword>
<sequence>MSFLIRSWLPQRPVVPPKLWLTAAAAIIAGLGIIFRMEIWPGHPKAHLWNWIVLGILLQAGSIQLIKMLRSWIRQYHGPGLVRLLLWGAVLPVYGVAGLLIAGFALFICFNLGSILMK</sequence>
<dbReference type="Proteomes" id="UP000625631">
    <property type="component" value="Unassembled WGS sequence"/>
</dbReference>
<comment type="caution">
    <text evidence="2">The sequence shown here is derived from an EMBL/GenBank/DDBJ whole genome shotgun (WGS) entry which is preliminary data.</text>
</comment>